<dbReference type="PANTHER" id="PTHR10177">
    <property type="entry name" value="CYCLINS"/>
    <property type="match status" value="1"/>
</dbReference>
<dbReference type="EMBL" id="CM007383">
    <property type="protein sequence ID" value="ONK76626.1"/>
    <property type="molecule type" value="Genomic_DNA"/>
</dbReference>
<evidence type="ECO:0000313" key="9">
    <source>
        <dbReference type="Proteomes" id="UP000243459"/>
    </source>
</evidence>
<dbReference type="AlphaFoldDB" id="A0A5P1FE44"/>
<reference evidence="9" key="1">
    <citation type="journal article" date="2017" name="Nat. Commun.">
        <title>The asparagus genome sheds light on the origin and evolution of a young Y chromosome.</title>
        <authorList>
            <person name="Harkess A."/>
            <person name="Zhou J."/>
            <person name="Xu C."/>
            <person name="Bowers J.E."/>
            <person name="Van der Hulst R."/>
            <person name="Ayyampalayam S."/>
            <person name="Mercati F."/>
            <person name="Riccardi P."/>
            <person name="McKain M.R."/>
            <person name="Kakrana A."/>
            <person name="Tang H."/>
            <person name="Ray J."/>
            <person name="Groenendijk J."/>
            <person name="Arikit S."/>
            <person name="Mathioni S.M."/>
            <person name="Nakano M."/>
            <person name="Shan H."/>
            <person name="Telgmann-Rauber A."/>
            <person name="Kanno A."/>
            <person name="Yue Z."/>
            <person name="Chen H."/>
            <person name="Li W."/>
            <person name="Chen Y."/>
            <person name="Xu X."/>
            <person name="Zhang Y."/>
            <person name="Luo S."/>
            <person name="Chen H."/>
            <person name="Gao J."/>
            <person name="Mao Z."/>
            <person name="Pires J.C."/>
            <person name="Luo M."/>
            <person name="Kudrna D."/>
            <person name="Wing R.A."/>
            <person name="Meyers B.C."/>
            <person name="Yi K."/>
            <person name="Kong H."/>
            <person name="Lavrijsen P."/>
            <person name="Sunseri F."/>
            <person name="Falavigna A."/>
            <person name="Ye Y."/>
            <person name="Leebens-Mack J.H."/>
            <person name="Chen G."/>
        </authorList>
    </citation>
    <scope>NUCLEOTIDE SEQUENCE [LARGE SCALE GENOMIC DNA]</scope>
    <source>
        <strain evidence="9">cv. DH0086</strain>
    </source>
</reference>
<evidence type="ECO:0000259" key="6">
    <source>
        <dbReference type="SMART" id="SM00385"/>
    </source>
</evidence>
<keyword evidence="2" id="KW-0132">Cell division</keyword>
<organism evidence="8 9">
    <name type="scientific">Asparagus officinalis</name>
    <name type="common">Garden asparagus</name>
    <dbReference type="NCBI Taxonomy" id="4686"/>
    <lineage>
        <taxon>Eukaryota</taxon>
        <taxon>Viridiplantae</taxon>
        <taxon>Streptophyta</taxon>
        <taxon>Embryophyta</taxon>
        <taxon>Tracheophyta</taxon>
        <taxon>Spermatophyta</taxon>
        <taxon>Magnoliopsida</taxon>
        <taxon>Liliopsida</taxon>
        <taxon>Asparagales</taxon>
        <taxon>Asparagaceae</taxon>
        <taxon>Asparagoideae</taxon>
        <taxon>Asparagus</taxon>
    </lineage>
</organism>
<dbReference type="InterPro" id="IPR036915">
    <property type="entry name" value="Cyclin-like_sf"/>
</dbReference>
<dbReference type="Pfam" id="PF02984">
    <property type="entry name" value="Cyclin_C"/>
    <property type="match status" value="1"/>
</dbReference>
<evidence type="ECO:0000256" key="4">
    <source>
        <dbReference type="ARBA" id="ARBA00023306"/>
    </source>
</evidence>
<dbReference type="Proteomes" id="UP000243459">
    <property type="component" value="Chromosome 3"/>
</dbReference>
<comment type="similarity">
    <text evidence="1">Belongs to the cyclin family. Cyclin AB subfamily.</text>
</comment>
<keyword evidence="9" id="KW-1185">Reference proteome</keyword>
<dbReference type="Pfam" id="PF00134">
    <property type="entry name" value="Cyclin_N"/>
    <property type="match status" value="1"/>
</dbReference>
<accession>A0A5P1FE44</accession>
<keyword evidence="3 5" id="KW-0195">Cyclin</keyword>
<dbReference type="InterPro" id="IPR048258">
    <property type="entry name" value="Cyclins_cyclin-box"/>
</dbReference>
<dbReference type="OMA" id="QNIERNR"/>
<dbReference type="FunFam" id="1.10.472.10:FF:000167">
    <property type="entry name" value="Mitotic cyclin 6"/>
    <property type="match status" value="1"/>
</dbReference>
<dbReference type="GO" id="GO:0051301">
    <property type="term" value="P:cell division"/>
    <property type="evidence" value="ECO:0007669"/>
    <property type="project" value="UniProtKB-KW"/>
</dbReference>
<protein>
    <submittedName>
        <fullName evidence="8">Uncharacterized protein</fullName>
    </submittedName>
</protein>
<dbReference type="Gramene" id="ONK76626">
    <property type="protein sequence ID" value="ONK76626"/>
    <property type="gene ID" value="A4U43_C03F30290"/>
</dbReference>
<dbReference type="GO" id="GO:0044772">
    <property type="term" value="P:mitotic cell cycle phase transition"/>
    <property type="evidence" value="ECO:0007669"/>
    <property type="project" value="InterPro"/>
</dbReference>
<name>A0A5P1FE44_ASPOF</name>
<evidence type="ECO:0000256" key="3">
    <source>
        <dbReference type="ARBA" id="ARBA00023127"/>
    </source>
</evidence>
<dbReference type="InterPro" id="IPR046965">
    <property type="entry name" value="Cyclin_A/B-like"/>
</dbReference>
<dbReference type="PROSITE" id="PS00292">
    <property type="entry name" value="CYCLINS"/>
    <property type="match status" value="1"/>
</dbReference>
<gene>
    <name evidence="8" type="ORF">A4U43_C03F30290</name>
</gene>
<evidence type="ECO:0000256" key="1">
    <source>
        <dbReference type="ARBA" id="ARBA00006955"/>
    </source>
</evidence>
<evidence type="ECO:0000256" key="2">
    <source>
        <dbReference type="ARBA" id="ARBA00022618"/>
    </source>
</evidence>
<sequence length="441" mass="49787">MKKETSENSVLAGCEAPSGRITRARAAAWRASGSVLQLKPPLVQLDKEQVLRGKKKRDENSCAAPNAAFQHKKRAVLRDVTNTCCANSFKDCINVSKIQAKVSQKIKSGPSKPKLCSSKKVFNQAPSISVKSAVILENKKDKQIKEVVMLETQDADLSFSMKENLSSPQNAESLMEGESTCGTTLLEEYISRDEFCKDPEGLSELEYIDIDADHTNPQMCCLYSSDIYSNLHAAEILRRPCSNFMETVQRDITHSMRGILIDWLVEVSDEYGLVPDTLYLAVNIIDRFLSQNYIERQRLQLLGITSMLIASKYEEIISPRIEEFCFITDNTYTKGEVLKMEIQVLRFLGFQLSIPTVKTFLRRYIRAAYTSYKVPPQALSHLANYLAELTLIEYSFLKFLPSIIAASAVFLAKWTLHQSDHPWFESVASMTSPKLLQSLFD</sequence>
<evidence type="ECO:0000256" key="5">
    <source>
        <dbReference type="RuleBase" id="RU000383"/>
    </source>
</evidence>
<proteinExistence type="inferred from homology"/>
<dbReference type="SMART" id="SM01332">
    <property type="entry name" value="Cyclin_C"/>
    <property type="match status" value="1"/>
</dbReference>
<dbReference type="FunFam" id="1.10.472.10:FF:000013">
    <property type="entry name" value="Cyclin A1"/>
    <property type="match status" value="1"/>
</dbReference>
<evidence type="ECO:0000313" key="8">
    <source>
        <dbReference type="EMBL" id="ONK76626.1"/>
    </source>
</evidence>
<dbReference type="PIRSF" id="PIRSF001771">
    <property type="entry name" value="Cyclin_A_B_D_E"/>
    <property type="match status" value="1"/>
</dbReference>
<feature type="domain" description="Cyclin C-terminal" evidence="7">
    <location>
        <begin position="355"/>
        <end position="439"/>
    </location>
</feature>
<feature type="domain" description="Cyclin-like" evidence="6">
    <location>
        <begin position="359"/>
        <end position="441"/>
    </location>
</feature>
<dbReference type="InterPro" id="IPR004367">
    <property type="entry name" value="Cyclin_C-dom"/>
</dbReference>
<keyword evidence="4" id="KW-0131">Cell cycle</keyword>
<dbReference type="GO" id="GO:0016538">
    <property type="term" value="F:cyclin-dependent protein serine/threonine kinase regulator activity"/>
    <property type="evidence" value="ECO:0007669"/>
    <property type="project" value="InterPro"/>
</dbReference>
<dbReference type="InterPro" id="IPR013763">
    <property type="entry name" value="Cyclin-like_dom"/>
</dbReference>
<dbReference type="SUPFAM" id="SSF47954">
    <property type="entry name" value="Cyclin-like"/>
    <property type="match status" value="2"/>
</dbReference>
<evidence type="ECO:0000259" key="7">
    <source>
        <dbReference type="SMART" id="SM01332"/>
    </source>
</evidence>
<dbReference type="Gene3D" id="1.10.472.10">
    <property type="entry name" value="Cyclin-like"/>
    <property type="match status" value="2"/>
</dbReference>
<dbReference type="InterPro" id="IPR006671">
    <property type="entry name" value="Cyclin_N"/>
</dbReference>
<dbReference type="InterPro" id="IPR039361">
    <property type="entry name" value="Cyclin"/>
</dbReference>
<dbReference type="SMART" id="SM00385">
    <property type="entry name" value="CYCLIN"/>
    <property type="match status" value="2"/>
</dbReference>
<feature type="domain" description="Cyclin-like" evidence="6">
    <location>
        <begin position="262"/>
        <end position="346"/>
    </location>
</feature>